<evidence type="ECO:0000313" key="1">
    <source>
        <dbReference type="EMBL" id="KIK71959.1"/>
    </source>
</evidence>
<gene>
    <name evidence="1" type="ORF">PAXRUDRAFT_22581</name>
</gene>
<dbReference type="AlphaFoldDB" id="A0A0D0CXA8"/>
<reference evidence="1 2" key="1">
    <citation type="submission" date="2014-04" db="EMBL/GenBank/DDBJ databases">
        <authorList>
            <consortium name="DOE Joint Genome Institute"/>
            <person name="Kuo A."/>
            <person name="Kohler A."/>
            <person name="Jargeat P."/>
            <person name="Nagy L.G."/>
            <person name="Floudas D."/>
            <person name="Copeland A."/>
            <person name="Barry K.W."/>
            <person name="Cichocki N."/>
            <person name="Veneault-Fourrey C."/>
            <person name="LaButti K."/>
            <person name="Lindquist E.A."/>
            <person name="Lipzen A."/>
            <person name="Lundell T."/>
            <person name="Morin E."/>
            <person name="Murat C."/>
            <person name="Sun H."/>
            <person name="Tunlid A."/>
            <person name="Henrissat B."/>
            <person name="Grigoriev I.V."/>
            <person name="Hibbett D.S."/>
            <person name="Martin F."/>
            <person name="Nordberg H.P."/>
            <person name="Cantor M.N."/>
            <person name="Hua S.X."/>
        </authorList>
    </citation>
    <scope>NUCLEOTIDE SEQUENCE [LARGE SCALE GENOMIC DNA]</scope>
    <source>
        <strain evidence="1 2">Ve08.2h10</strain>
    </source>
</reference>
<protein>
    <submittedName>
        <fullName evidence="1">Uncharacterized protein</fullName>
    </submittedName>
</protein>
<proteinExistence type="predicted"/>
<dbReference type="EMBL" id="KN831415">
    <property type="protein sequence ID" value="KIK71959.1"/>
    <property type="molecule type" value="Genomic_DNA"/>
</dbReference>
<name>A0A0D0CXA8_9AGAM</name>
<reference evidence="2" key="2">
    <citation type="submission" date="2015-01" db="EMBL/GenBank/DDBJ databases">
        <title>Evolutionary Origins and Diversification of the Mycorrhizal Mutualists.</title>
        <authorList>
            <consortium name="DOE Joint Genome Institute"/>
            <consortium name="Mycorrhizal Genomics Consortium"/>
            <person name="Kohler A."/>
            <person name="Kuo A."/>
            <person name="Nagy L.G."/>
            <person name="Floudas D."/>
            <person name="Copeland A."/>
            <person name="Barry K.W."/>
            <person name="Cichocki N."/>
            <person name="Veneault-Fourrey C."/>
            <person name="LaButti K."/>
            <person name="Lindquist E.A."/>
            <person name="Lipzen A."/>
            <person name="Lundell T."/>
            <person name="Morin E."/>
            <person name="Murat C."/>
            <person name="Riley R."/>
            <person name="Ohm R."/>
            <person name="Sun H."/>
            <person name="Tunlid A."/>
            <person name="Henrissat B."/>
            <person name="Grigoriev I.V."/>
            <person name="Hibbett D.S."/>
            <person name="Martin F."/>
        </authorList>
    </citation>
    <scope>NUCLEOTIDE SEQUENCE [LARGE SCALE GENOMIC DNA]</scope>
    <source>
        <strain evidence="2">Ve08.2h10</strain>
    </source>
</reference>
<dbReference type="HOGENOM" id="CLU_3125540_0_0_1"/>
<dbReference type="InParanoid" id="A0A0D0CXA8"/>
<evidence type="ECO:0000313" key="2">
    <source>
        <dbReference type="Proteomes" id="UP000054538"/>
    </source>
</evidence>
<accession>A0A0D0CXA8</accession>
<sequence>MHSGLSVFLQIPVPMSSGPVHLIEFALRYVIFSSGSDEIIVLLISCTSAF</sequence>
<keyword evidence="2" id="KW-1185">Reference proteome</keyword>
<organism evidence="1 2">
    <name type="scientific">Paxillus rubicundulus Ve08.2h10</name>
    <dbReference type="NCBI Taxonomy" id="930991"/>
    <lineage>
        <taxon>Eukaryota</taxon>
        <taxon>Fungi</taxon>
        <taxon>Dikarya</taxon>
        <taxon>Basidiomycota</taxon>
        <taxon>Agaricomycotina</taxon>
        <taxon>Agaricomycetes</taxon>
        <taxon>Agaricomycetidae</taxon>
        <taxon>Boletales</taxon>
        <taxon>Paxilineae</taxon>
        <taxon>Paxillaceae</taxon>
        <taxon>Paxillus</taxon>
    </lineage>
</organism>
<dbReference type="Proteomes" id="UP000054538">
    <property type="component" value="Unassembled WGS sequence"/>
</dbReference>